<proteinExistence type="predicted"/>
<accession>A0ABQ6I061</accession>
<dbReference type="EMBL" id="BSUK01000001">
    <property type="protein sequence ID" value="GMA23627.1"/>
    <property type="molecule type" value="Genomic_DNA"/>
</dbReference>
<evidence type="ECO:0008006" key="4">
    <source>
        <dbReference type="Google" id="ProtNLM"/>
    </source>
</evidence>
<evidence type="ECO:0000313" key="3">
    <source>
        <dbReference type="Proteomes" id="UP001157091"/>
    </source>
</evidence>
<evidence type="ECO:0000313" key="2">
    <source>
        <dbReference type="EMBL" id="GMA23627.1"/>
    </source>
</evidence>
<dbReference type="RefSeq" id="WP_284292598.1">
    <property type="nucleotide sequence ID" value="NZ_BSUK01000001.1"/>
</dbReference>
<protein>
    <recommendedName>
        <fullName evidence="4">Response regulatory domain-containing protein</fullName>
    </recommendedName>
</protein>
<evidence type="ECO:0000256" key="1">
    <source>
        <dbReference type="SAM" id="MobiDB-lite"/>
    </source>
</evidence>
<sequence>MTTSSTVARARVLVVGRSPSVLEGAVEALRADGFDADATNQFGRVLDDYDARAVDVLVFGGMVPADAKERLRDAFSDRNPKVTVVQGLAGIAGLIAAQVRAATSPGAPAVVYDPDARAVTFALDTAAHVVVEAWWAVSMTPPEPTSASLRVLDARLEAGAHTVPLPDDVPSVASFAAVMVGRSTAVLVVGPMPRAVTQLAPRTGADSSLPPVRAVSTGARVAD</sequence>
<keyword evidence="3" id="KW-1185">Reference proteome</keyword>
<name>A0ABQ6I061_9MICO</name>
<comment type="caution">
    <text evidence="2">The sequence shown here is derived from an EMBL/GenBank/DDBJ whole genome shotgun (WGS) entry which is preliminary data.</text>
</comment>
<feature type="region of interest" description="Disordered" evidence="1">
    <location>
        <begin position="202"/>
        <end position="223"/>
    </location>
</feature>
<organism evidence="2 3">
    <name type="scientific">Luteimicrobium album</name>
    <dbReference type="NCBI Taxonomy" id="1054550"/>
    <lineage>
        <taxon>Bacteria</taxon>
        <taxon>Bacillati</taxon>
        <taxon>Actinomycetota</taxon>
        <taxon>Actinomycetes</taxon>
        <taxon>Micrococcales</taxon>
        <taxon>Luteimicrobium</taxon>
    </lineage>
</organism>
<dbReference type="Proteomes" id="UP001157091">
    <property type="component" value="Unassembled WGS sequence"/>
</dbReference>
<reference evidence="3" key="1">
    <citation type="journal article" date="2019" name="Int. J. Syst. Evol. Microbiol.">
        <title>The Global Catalogue of Microorganisms (GCM) 10K type strain sequencing project: providing services to taxonomists for standard genome sequencing and annotation.</title>
        <authorList>
            <consortium name="The Broad Institute Genomics Platform"/>
            <consortium name="The Broad Institute Genome Sequencing Center for Infectious Disease"/>
            <person name="Wu L."/>
            <person name="Ma J."/>
        </authorList>
    </citation>
    <scope>NUCLEOTIDE SEQUENCE [LARGE SCALE GENOMIC DNA]</scope>
    <source>
        <strain evidence="3">NBRC 106348</strain>
    </source>
</reference>
<gene>
    <name evidence="2" type="ORF">GCM10025864_13860</name>
</gene>